<dbReference type="EMBL" id="UHEF01000001">
    <property type="protein sequence ID" value="SUM86282.1"/>
    <property type="molecule type" value="Genomic_DNA"/>
</dbReference>
<evidence type="ECO:0000256" key="9">
    <source>
        <dbReference type="HAMAP-Rule" id="MF_00336"/>
    </source>
</evidence>
<dbReference type="PANTHER" id="PTHR43210:SF2">
    <property type="entry name" value="ATP-DEPENDENT DETHIOBIOTIN SYNTHETASE BIOD 2"/>
    <property type="match status" value="1"/>
</dbReference>
<comment type="catalytic activity">
    <reaction evidence="9">
        <text>(7R,8S)-7,8-diammoniononanoate + CO2 + ATP = (4R,5S)-dethiobiotin + ADP + phosphate + 3 H(+)</text>
        <dbReference type="Rhea" id="RHEA:15805"/>
        <dbReference type="ChEBI" id="CHEBI:15378"/>
        <dbReference type="ChEBI" id="CHEBI:16526"/>
        <dbReference type="ChEBI" id="CHEBI:30616"/>
        <dbReference type="ChEBI" id="CHEBI:43474"/>
        <dbReference type="ChEBI" id="CHEBI:149469"/>
        <dbReference type="ChEBI" id="CHEBI:149473"/>
        <dbReference type="ChEBI" id="CHEBI:456216"/>
        <dbReference type="EC" id="6.3.3.3"/>
    </reaction>
</comment>
<organism evidence="12">
    <name type="scientific">Staphylococcus schleiferi</name>
    <dbReference type="NCBI Taxonomy" id="1295"/>
    <lineage>
        <taxon>Bacteria</taxon>
        <taxon>Bacillati</taxon>
        <taxon>Bacillota</taxon>
        <taxon>Bacilli</taxon>
        <taxon>Bacillales</taxon>
        <taxon>Staphylococcaceae</taxon>
        <taxon>Staphylococcus</taxon>
    </lineage>
</organism>
<evidence type="ECO:0000256" key="7">
    <source>
        <dbReference type="ARBA" id="ARBA00022842"/>
    </source>
</evidence>
<dbReference type="InterPro" id="IPR004472">
    <property type="entry name" value="DTB_synth_BioD"/>
</dbReference>
<dbReference type="RefSeq" id="WP_016425930.1">
    <property type="nucleotide sequence ID" value="NZ_CABKRV010000002.1"/>
</dbReference>
<feature type="binding site" evidence="9">
    <location>
        <position position="202"/>
    </location>
    <ligand>
        <name>ATP</name>
        <dbReference type="ChEBI" id="CHEBI:30616"/>
    </ligand>
</feature>
<keyword evidence="6 9" id="KW-0067">ATP-binding</keyword>
<dbReference type="AlphaFoldDB" id="A0A7Z7QMU1"/>
<proteinExistence type="inferred from homology"/>
<evidence type="ECO:0000313" key="11">
    <source>
        <dbReference type="EMBL" id="NHA34164.1"/>
    </source>
</evidence>
<dbReference type="UniPathway" id="UPA00078">
    <property type="reaction ID" value="UER00161"/>
</dbReference>
<comment type="caution">
    <text evidence="9">Lacks conserved residue(s) required for the propagation of feature annotation.</text>
</comment>
<comment type="subcellular location">
    <subcellularLocation>
        <location evidence="9">Cytoplasm</location>
    </subcellularLocation>
</comment>
<comment type="pathway">
    <text evidence="9">Cofactor biosynthesis; biotin biosynthesis; biotin from 7,8-diaminononanoate: step 1/2.</text>
</comment>
<sequence length="225" mass="25624">MKLFVTGTATDIGKTYVTKHLFHFLQRQGWRTTIFKPFQTEMLADGTYPDLESYKRDCGLSYERTSLYTFKDPVSPHLAFKREPQQHFDLQSVINRIQTLDAQFDIVIIEGAGGIAVPIYEGETEFYMTTDLIRETADLVLTILPAQLGAISDAVVHHHFIQSMTLPPTLFMLNRYQHRPLEQDNLETIEKITGQSLEVFPENGTALDFSESFLSKIKGAVNDET</sequence>
<dbReference type="GeneID" id="93788977"/>
<comment type="similarity">
    <text evidence="9">Belongs to the dethiobiotin synthetase family.</text>
</comment>
<dbReference type="Proteomes" id="UP000264146">
    <property type="component" value="Chromosome"/>
</dbReference>
<feature type="binding site" evidence="9">
    <location>
        <begin position="110"/>
        <end position="113"/>
    </location>
    <ligand>
        <name>ATP</name>
        <dbReference type="ChEBI" id="CHEBI:30616"/>
    </ligand>
</feature>
<feature type="binding site" evidence="9">
    <location>
        <position position="40"/>
    </location>
    <ligand>
        <name>substrate</name>
    </ligand>
</feature>
<keyword evidence="4 9" id="KW-0547">Nucleotide-binding</keyword>
<evidence type="ECO:0000313" key="10">
    <source>
        <dbReference type="EMBL" id="CAD7358636.1"/>
    </source>
</evidence>
<dbReference type="InterPro" id="IPR027417">
    <property type="entry name" value="P-loop_NTPase"/>
</dbReference>
<dbReference type="GO" id="GO:0009102">
    <property type="term" value="P:biotin biosynthetic process"/>
    <property type="evidence" value="ECO:0007669"/>
    <property type="project" value="UniProtKB-UniRule"/>
</dbReference>
<reference evidence="12" key="2">
    <citation type="submission" date="2018-06" db="EMBL/GenBank/DDBJ databases">
        <authorList>
            <consortium name="Pathogen Informatics"/>
            <person name="Doyle S."/>
        </authorList>
    </citation>
    <scope>NUCLEOTIDE SEQUENCE [LARGE SCALE GENOMIC DNA]</scope>
    <source>
        <strain evidence="12">NCTC12218</strain>
    </source>
</reference>
<keyword evidence="2 9" id="KW-0436">Ligase</keyword>
<feature type="binding site" evidence="9">
    <location>
        <position position="110"/>
    </location>
    <ligand>
        <name>Mg(2+)</name>
        <dbReference type="ChEBI" id="CHEBI:18420"/>
    </ligand>
</feature>
<dbReference type="NCBIfam" id="TIGR00347">
    <property type="entry name" value="bioD"/>
    <property type="match status" value="1"/>
</dbReference>
<dbReference type="Pfam" id="PF13500">
    <property type="entry name" value="AAA_26"/>
    <property type="match status" value="1"/>
</dbReference>
<keyword evidence="7 9" id="KW-0460">Magnesium</keyword>
<keyword evidence="3 9" id="KW-0479">Metal-binding</keyword>
<accession>A0A7Z7QMU1</accession>
<comment type="catalytic activity">
    <reaction evidence="8">
        <text>(7R,8S)-8-amino-7-(carboxyamino)nonanoate + ATP = (4R,5S)-dethiobiotin + ADP + phosphate + H(+)</text>
        <dbReference type="Rhea" id="RHEA:63684"/>
        <dbReference type="ChEBI" id="CHEBI:15378"/>
        <dbReference type="ChEBI" id="CHEBI:30616"/>
        <dbReference type="ChEBI" id="CHEBI:43474"/>
        <dbReference type="ChEBI" id="CHEBI:149470"/>
        <dbReference type="ChEBI" id="CHEBI:149473"/>
        <dbReference type="ChEBI" id="CHEBI:456216"/>
    </reaction>
</comment>
<dbReference type="GO" id="GO:0005524">
    <property type="term" value="F:ATP binding"/>
    <property type="evidence" value="ECO:0007669"/>
    <property type="project" value="UniProtKB-UniRule"/>
</dbReference>
<evidence type="ECO:0000256" key="2">
    <source>
        <dbReference type="ARBA" id="ARBA00022598"/>
    </source>
</evidence>
<dbReference type="GO" id="GO:0005829">
    <property type="term" value="C:cytosol"/>
    <property type="evidence" value="ECO:0007669"/>
    <property type="project" value="TreeGrafter"/>
</dbReference>
<gene>
    <name evidence="9 12" type="primary">bioD</name>
    <name evidence="11" type="ORF">C1O36_06485</name>
    <name evidence="12" type="ORF">NCTC12218_00217</name>
</gene>
<dbReference type="PANTHER" id="PTHR43210">
    <property type="entry name" value="DETHIOBIOTIN SYNTHETASE"/>
    <property type="match status" value="1"/>
</dbReference>
<feature type="binding site" evidence="9">
    <location>
        <position position="15"/>
    </location>
    <ligand>
        <name>Mg(2+)</name>
        <dbReference type="ChEBI" id="CHEBI:18420"/>
    </ligand>
</feature>
<feature type="binding site" evidence="9">
    <location>
        <begin position="174"/>
        <end position="175"/>
    </location>
    <ligand>
        <name>ATP</name>
        <dbReference type="ChEBI" id="CHEBI:30616"/>
    </ligand>
</feature>
<evidence type="ECO:0000256" key="4">
    <source>
        <dbReference type="ARBA" id="ARBA00022741"/>
    </source>
</evidence>
<reference evidence="11 14" key="1">
    <citation type="submission" date="2018-01" db="EMBL/GenBank/DDBJ databases">
        <title>Complete genome sequence of Staphylococcus Scheliferi isolated from human.</title>
        <authorList>
            <person name="Abouelkhair M.A."/>
            <person name="Bemis D.A."/>
            <person name="Kania S.A."/>
        </authorList>
    </citation>
    <scope>NUCLEOTIDE SEQUENCE [LARGE SCALE GENOMIC DNA]</scope>
    <source>
        <strain evidence="11 14">ATCC 43808</strain>
    </source>
</reference>
<evidence type="ECO:0000256" key="3">
    <source>
        <dbReference type="ARBA" id="ARBA00022723"/>
    </source>
</evidence>
<dbReference type="EC" id="6.3.3.3" evidence="9"/>
<keyword evidence="1 9" id="KW-0963">Cytoplasm</keyword>
<dbReference type="EMBL" id="POVK01000018">
    <property type="protein sequence ID" value="NHA34164.1"/>
    <property type="molecule type" value="Genomic_DNA"/>
</dbReference>
<dbReference type="PIRSF" id="PIRSF006755">
    <property type="entry name" value="DTB_synth"/>
    <property type="match status" value="1"/>
</dbReference>
<dbReference type="EMBL" id="LR962863">
    <property type="protein sequence ID" value="CAD7358636.1"/>
    <property type="molecule type" value="Genomic_DNA"/>
</dbReference>
<dbReference type="Proteomes" id="UP000572988">
    <property type="component" value="Unassembled WGS sequence"/>
</dbReference>
<evidence type="ECO:0000256" key="6">
    <source>
        <dbReference type="ARBA" id="ARBA00022840"/>
    </source>
</evidence>
<comment type="subunit">
    <text evidence="9">Homodimer.</text>
</comment>
<evidence type="ECO:0000313" key="12">
    <source>
        <dbReference type="EMBL" id="SUM86282.1"/>
    </source>
</evidence>
<dbReference type="CDD" id="cd03109">
    <property type="entry name" value="DTBS"/>
    <property type="match status" value="1"/>
</dbReference>
<dbReference type="SUPFAM" id="SSF52540">
    <property type="entry name" value="P-loop containing nucleoside triphosphate hydrolases"/>
    <property type="match status" value="1"/>
</dbReference>
<dbReference type="Gene3D" id="3.40.50.300">
    <property type="entry name" value="P-loop containing nucleotide triphosphate hydrolases"/>
    <property type="match status" value="1"/>
</dbReference>
<feature type="binding site" evidence="9">
    <location>
        <position position="50"/>
    </location>
    <ligand>
        <name>ATP</name>
        <dbReference type="ChEBI" id="CHEBI:30616"/>
    </ligand>
</feature>
<evidence type="ECO:0000313" key="14">
    <source>
        <dbReference type="Proteomes" id="UP000572988"/>
    </source>
</evidence>
<evidence type="ECO:0000256" key="1">
    <source>
        <dbReference type="ARBA" id="ARBA00022490"/>
    </source>
</evidence>
<dbReference type="HAMAP" id="MF_00336">
    <property type="entry name" value="BioD"/>
    <property type="match status" value="1"/>
</dbReference>
<dbReference type="GO" id="GO:0004141">
    <property type="term" value="F:dethiobiotin synthase activity"/>
    <property type="evidence" value="ECO:0007669"/>
    <property type="project" value="UniProtKB-UniRule"/>
</dbReference>
<evidence type="ECO:0000256" key="5">
    <source>
        <dbReference type="ARBA" id="ARBA00022756"/>
    </source>
</evidence>
<feature type="binding site" evidence="9">
    <location>
        <begin position="11"/>
        <end position="16"/>
    </location>
    <ligand>
        <name>ATP</name>
        <dbReference type="ChEBI" id="CHEBI:30616"/>
    </ligand>
</feature>
<evidence type="ECO:0000313" key="13">
    <source>
        <dbReference type="Proteomes" id="UP000264146"/>
    </source>
</evidence>
<protein>
    <recommendedName>
        <fullName evidence="9">ATP-dependent dethiobiotin synthetase BioD</fullName>
        <ecNumber evidence="9">6.3.3.3</ecNumber>
    </recommendedName>
    <alternativeName>
        <fullName evidence="9">DTB synthetase</fullName>
        <shortName evidence="9">DTBS</shortName>
    </alternativeName>
    <alternativeName>
        <fullName evidence="9">Dethiobiotin synthase</fullName>
    </alternativeName>
</protein>
<keyword evidence="14" id="KW-1185">Reference proteome</keyword>
<comment type="function">
    <text evidence="9">Catalyzes a mechanistically unusual reaction, the ATP-dependent insertion of CO2 between the N7 and N8 nitrogen atoms of 7,8-diaminopelargonic acid (DAPA, also called 7,8-diammoniononanoate) to form a ureido ring.</text>
</comment>
<evidence type="ECO:0000256" key="8">
    <source>
        <dbReference type="ARBA" id="ARBA00047386"/>
    </source>
</evidence>
<feature type="active site" evidence="9">
    <location>
        <position position="36"/>
    </location>
</feature>
<dbReference type="GO" id="GO:0000287">
    <property type="term" value="F:magnesium ion binding"/>
    <property type="evidence" value="ECO:0007669"/>
    <property type="project" value="UniProtKB-UniRule"/>
</dbReference>
<keyword evidence="5 9" id="KW-0093">Biotin biosynthesis</keyword>
<feature type="binding site" evidence="9">
    <location>
        <position position="50"/>
    </location>
    <ligand>
        <name>Mg(2+)</name>
        <dbReference type="ChEBI" id="CHEBI:18420"/>
    </ligand>
</feature>
<reference evidence="10 13" key="3">
    <citation type="submission" date="2020-11" db="EMBL/GenBank/DDBJ databases">
        <authorList>
            <consortium name="Pathogen Informatics"/>
        </authorList>
    </citation>
    <scope>NUCLEOTIDE SEQUENCE [LARGE SCALE GENOMIC DNA]</scope>
    <source>
        <strain evidence="10 13">NCTC12218</strain>
    </source>
</reference>
<comment type="cofactor">
    <cofactor evidence="9">
        <name>Mg(2+)</name>
        <dbReference type="ChEBI" id="CHEBI:18420"/>
    </cofactor>
</comment>
<name>A0A7Z7QMU1_STASC</name>